<dbReference type="Proteomes" id="UP000078541">
    <property type="component" value="Unassembled WGS sequence"/>
</dbReference>
<reference evidence="3 4" key="1">
    <citation type="submission" date="2016-03" db="EMBL/GenBank/DDBJ databases">
        <title>Trachymyrmex septentrionalis WGS genome.</title>
        <authorList>
            <person name="Nygaard S."/>
            <person name="Hu H."/>
            <person name="Boomsma J."/>
            <person name="Zhang G."/>
        </authorList>
    </citation>
    <scope>NUCLEOTIDE SEQUENCE [LARGE SCALE GENOMIC DNA]</scope>
    <source>
        <strain evidence="3">Tsep2-gDNA-1</strain>
        <tissue evidence="3">Whole body</tissue>
    </source>
</reference>
<evidence type="ECO:0000256" key="2">
    <source>
        <dbReference type="SAM" id="Phobius"/>
    </source>
</evidence>
<accession>A0A151JU29</accession>
<feature type="compositionally biased region" description="Low complexity" evidence="1">
    <location>
        <begin position="325"/>
        <end position="341"/>
    </location>
</feature>
<sequence length="367" mass="40890">MITNAVHGSTMLLLRLLRNTLRKADTTRLRRANVRAEVGALRDSGSRIRVACNRIANRPRCRGFLTIERPACGATTNIIFDDGFIEGETSPAAKTAGLSETTAPILVVIVAVAMAYVLWRVFMKKYSKVRLGIRNLPVSLISYYILYYPYVCDLFTPCCHRQLYQHAGPSDPLVICHFYVRTFNRIVAYTPHYFHSGKEPTPGEFDYPRVDKGRGFFPLGDPGYEPALFLTNVEPSICQERLSERRNPVWNLDGLSSASGFPHSRSDSSYPGACVRRWADAAVHAKDMYPRARIIRTMRSSERPFRCDAGMPRWEYKVRALSFCPSSTSSSALSSSSSPSSSPSPSPSSPSSSSSSSFAPWKSMIET</sequence>
<evidence type="ECO:0000313" key="4">
    <source>
        <dbReference type="Proteomes" id="UP000078541"/>
    </source>
</evidence>
<keyword evidence="4" id="KW-1185">Reference proteome</keyword>
<keyword evidence="2" id="KW-1133">Transmembrane helix</keyword>
<evidence type="ECO:0000256" key="1">
    <source>
        <dbReference type="SAM" id="MobiDB-lite"/>
    </source>
</evidence>
<organism evidence="3 4">
    <name type="scientific">Trachymyrmex septentrionalis</name>
    <dbReference type="NCBI Taxonomy" id="34720"/>
    <lineage>
        <taxon>Eukaryota</taxon>
        <taxon>Metazoa</taxon>
        <taxon>Ecdysozoa</taxon>
        <taxon>Arthropoda</taxon>
        <taxon>Hexapoda</taxon>
        <taxon>Insecta</taxon>
        <taxon>Pterygota</taxon>
        <taxon>Neoptera</taxon>
        <taxon>Endopterygota</taxon>
        <taxon>Hymenoptera</taxon>
        <taxon>Apocrita</taxon>
        <taxon>Aculeata</taxon>
        <taxon>Formicoidea</taxon>
        <taxon>Formicidae</taxon>
        <taxon>Myrmicinae</taxon>
        <taxon>Trachymyrmex</taxon>
    </lineage>
</organism>
<gene>
    <name evidence="3" type="ORF">ALC56_09898</name>
</gene>
<dbReference type="EMBL" id="KQ981791">
    <property type="protein sequence ID" value="KYN35784.1"/>
    <property type="molecule type" value="Genomic_DNA"/>
</dbReference>
<keyword evidence="2" id="KW-0472">Membrane</keyword>
<protein>
    <submittedName>
        <fullName evidence="3">Uncharacterized protein</fullName>
    </submittedName>
</protein>
<feature type="region of interest" description="Disordered" evidence="1">
    <location>
        <begin position="325"/>
        <end position="367"/>
    </location>
</feature>
<dbReference type="AlphaFoldDB" id="A0A151JU29"/>
<keyword evidence="2" id="KW-0812">Transmembrane</keyword>
<evidence type="ECO:0000313" key="3">
    <source>
        <dbReference type="EMBL" id="KYN35784.1"/>
    </source>
</evidence>
<feature type="transmembrane region" description="Helical" evidence="2">
    <location>
        <begin position="131"/>
        <end position="150"/>
    </location>
</feature>
<name>A0A151JU29_9HYME</name>
<proteinExistence type="predicted"/>
<feature type="transmembrane region" description="Helical" evidence="2">
    <location>
        <begin position="101"/>
        <end position="119"/>
    </location>
</feature>